<name>A0A839AKJ9_9HYPH</name>
<dbReference type="InterPro" id="IPR021457">
    <property type="entry name" value="DUF3108"/>
</dbReference>
<evidence type="ECO:0000313" key="2">
    <source>
        <dbReference type="EMBL" id="MBA5778979.1"/>
    </source>
</evidence>
<reference evidence="2 3" key="1">
    <citation type="submission" date="2020-07" db="EMBL/GenBank/DDBJ databases">
        <title>Stappia sp., F7233, whole genome shotgun sequencing project.</title>
        <authorList>
            <person name="Jiang S."/>
            <person name="Liu Z.W."/>
            <person name="Du Z.J."/>
        </authorList>
    </citation>
    <scope>NUCLEOTIDE SEQUENCE [LARGE SCALE GENOMIC DNA]</scope>
    <source>
        <strain evidence="2 3">F7233</strain>
    </source>
</reference>
<keyword evidence="3" id="KW-1185">Reference proteome</keyword>
<dbReference type="Proteomes" id="UP000541109">
    <property type="component" value="Unassembled WGS sequence"/>
</dbReference>
<sequence>MLSRAAGFATAAVFALSLAPASVAAETQRLGGVYDISVAGFTVARGSLSLVVQGNAYSAKAGMEPAGIGTLFSTGKGGAEASGWLSGSKVRPSRYTMASRASNRDFYVDLSLGSGNVKAMEVSPKFKPNPERIKITDAHTRQIVDPLSAILLPVGRSKSSPENAACNRKIPVFDGWTRFDIELSYKETREVSGHGYDGPVIVCQARWVPVAGHRPSRANASYMKNKDSMEAWLAPLAAGRLFVPYRIQMATRSGTLVVEPQALKLSGAVSDQAWR</sequence>
<comment type="caution">
    <text evidence="2">The sequence shown here is derived from an EMBL/GenBank/DDBJ whole genome shotgun (WGS) entry which is preliminary data.</text>
</comment>
<dbReference type="Pfam" id="PF11306">
    <property type="entry name" value="DUF3108"/>
    <property type="match status" value="1"/>
</dbReference>
<feature type="signal peptide" evidence="1">
    <location>
        <begin position="1"/>
        <end position="24"/>
    </location>
</feature>
<accession>A0A839AKJ9</accession>
<organism evidence="2 3">
    <name type="scientific">Stappia albiluteola</name>
    <dbReference type="NCBI Taxonomy" id="2758565"/>
    <lineage>
        <taxon>Bacteria</taxon>
        <taxon>Pseudomonadati</taxon>
        <taxon>Pseudomonadota</taxon>
        <taxon>Alphaproteobacteria</taxon>
        <taxon>Hyphomicrobiales</taxon>
        <taxon>Stappiaceae</taxon>
        <taxon>Stappia</taxon>
    </lineage>
</organism>
<protein>
    <submittedName>
        <fullName evidence="2">DUF3108 domain-containing protein</fullName>
    </submittedName>
</protein>
<proteinExistence type="predicted"/>
<feature type="chain" id="PRO_5032760987" evidence="1">
    <location>
        <begin position="25"/>
        <end position="275"/>
    </location>
</feature>
<dbReference type="EMBL" id="JACFXV010000064">
    <property type="protein sequence ID" value="MBA5778979.1"/>
    <property type="molecule type" value="Genomic_DNA"/>
</dbReference>
<dbReference type="AlphaFoldDB" id="A0A839AKJ9"/>
<gene>
    <name evidence="2" type="ORF">H2509_17770</name>
</gene>
<evidence type="ECO:0000313" key="3">
    <source>
        <dbReference type="Proteomes" id="UP000541109"/>
    </source>
</evidence>
<keyword evidence="1" id="KW-0732">Signal</keyword>
<evidence type="ECO:0000256" key="1">
    <source>
        <dbReference type="SAM" id="SignalP"/>
    </source>
</evidence>